<reference evidence="3" key="1">
    <citation type="submission" date="2025-08" db="UniProtKB">
        <authorList>
            <consortium name="RefSeq"/>
        </authorList>
    </citation>
    <scope>IDENTIFICATION</scope>
    <source>
        <tissue evidence="3">Ear skin</tissue>
    </source>
</reference>
<feature type="compositionally biased region" description="Low complexity" evidence="1">
    <location>
        <begin position="71"/>
        <end position="82"/>
    </location>
</feature>
<feature type="compositionally biased region" description="Basic residues" evidence="1">
    <location>
        <begin position="119"/>
        <end position="130"/>
    </location>
</feature>
<evidence type="ECO:0000313" key="3">
    <source>
        <dbReference type="RefSeq" id="XP_032346410.1"/>
    </source>
</evidence>
<proteinExistence type="predicted"/>
<dbReference type="AlphaFoldDB" id="A0A8B8TX56"/>
<gene>
    <name evidence="3" type="primary">LOC116666688</name>
</gene>
<feature type="compositionally biased region" description="Low complexity" evidence="1">
    <location>
        <begin position="174"/>
        <end position="187"/>
    </location>
</feature>
<dbReference type="KEGG" id="cfr:116666688"/>
<feature type="compositionally biased region" description="Polar residues" evidence="1">
    <location>
        <begin position="133"/>
        <end position="143"/>
    </location>
</feature>
<dbReference type="RefSeq" id="XP_032346410.1">
    <property type="nucleotide sequence ID" value="XM_032490519.1"/>
</dbReference>
<feature type="compositionally biased region" description="Polar residues" evidence="1">
    <location>
        <begin position="230"/>
        <end position="244"/>
    </location>
</feature>
<keyword evidence="2" id="KW-1185">Reference proteome</keyword>
<evidence type="ECO:0000256" key="1">
    <source>
        <dbReference type="SAM" id="MobiDB-lite"/>
    </source>
</evidence>
<organism evidence="2 3">
    <name type="scientific">Camelus ferus</name>
    <name type="common">Wild bactrian camel</name>
    <name type="synonym">Camelus bactrianus ferus</name>
    <dbReference type="NCBI Taxonomy" id="419612"/>
    <lineage>
        <taxon>Eukaryota</taxon>
        <taxon>Metazoa</taxon>
        <taxon>Chordata</taxon>
        <taxon>Craniata</taxon>
        <taxon>Vertebrata</taxon>
        <taxon>Euteleostomi</taxon>
        <taxon>Mammalia</taxon>
        <taxon>Eutheria</taxon>
        <taxon>Laurasiatheria</taxon>
        <taxon>Artiodactyla</taxon>
        <taxon>Tylopoda</taxon>
        <taxon>Camelidae</taxon>
        <taxon>Camelus</taxon>
    </lineage>
</organism>
<evidence type="ECO:0000313" key="2">
    <source>
        <dbReference type="Proteomes" id="UP000694856"/>
    </source>
</evidence>
<sequence length="278" mass="29229">MSLLCLLQLHQMPPPSLKQTILFLSTSPVPGPSSAGTCSRGVRARAPRAPRAPAVCCAPLRPSGGAVPHRAAPSAPDSVAPPTRGSWPGASPSGRPWDPRGGSSGMGLSPAAGGDCGRRFPRFPRPRLKAASRTASIRPNDSQPAPGHSAVPQSGRHRNEAPLHRATTPRPGTPVDRSPCPSRPSDPQQEDSMGSHALVQLMPKQPQPGTLEQSRSSVQQGEKPMVNLEPTPNQRRAEWNSTRKPGSAGRLTKQAAEVPISGRRARVGLPACAKEINS</sequence>
<feature type="compositionally biased region" description="Polar residues" evidence="1">
    <location>
        <begin position="207"/>
        <end position="220"/>
    </location>
</feature>
<dbReference type="Proteomes" id="UP000694856">
    <property type="component" value="Chromosome 10"/>
</dbReference>
<protein>
    <submittedName>
        <fullName evidence="3">Translation initiation factor IF-2-like</fullName>
    </submittedName>
</protein>
<name>A0A8B8TX56_CAMFR</name>
<dbReference type="GeneID" id="116666688"/>
<accession>A0A8B8TX56</accession>
<feature type="region of interest" description="Disordered" evidence="1">
    <location>
        <begin position="64"/>
        <end position="259"/>
    </location>
</feature>